<dbReference type="AlphaFoldDB" id="A0A940N2M5"/>
<name>A0A940N2M5_9PROT</name>
<keyword evidence="2" id="KW-0274">FAD</keyword>
<dbReference type="Gene3D" id="3.30.9.10">
    <property type="entry name" value="D-Amino Acid Oxidase, subunit A, domain 2"/>
    <property type="match status" value="1"/>
</dbReference>
<keyword evidence="5" id="KW-1185">Reference proteome</keyword>
<dbReference type="RefSeq" id="WP_209376428.1">
    <property type="nucleotide sequence ID" value="NZ_JAGIZA010000019.1"/>
</dbReference>
<evidence type="ECO:0000313" key="4">
    <source>
        <dbReference type="EMBL" id="MBP0495630.1"/>
    </source>
</evidence>
<comment type="caution">
    <text evidence="4">The sequence shown here is derived from an EMBL/GenBank/DDBJ whole genome shotgun (WGS) entry which is preliminary data.</text>
</comment>
<dbReference type="Proteomes" id="UP000677537">
    <property type="component" value="Unassembled WGS sequence"/>
</dbReference>
<dbReference type="GO" id="GO:0071949">
    <property type="term" value="F:FAD binding"/>
    <property type="evidence" value="ECO:0007669"/>
    <property type="project" value="InterPro"/>
</dbReference>
<dbReference type="PANTHER" id="PTHR43004">
    <property type="entry name" value="TRK SYSTEM POTASSIUM UPTAKE PROTEIN"/>
    <property type="match status" value="1"/>
</dbReference>
<dbReference type="NCBIfam" id="NF006091">
    <property type="entry name" value="PRK08243.1"/>
    <property type="match status" value="1"/>
</dbReference>
<evidence type="ECO:0000313" key="5">
    <source>
        <dbReference type="Proteomes" id="UP000677537"/>
    </source>
</evidence>
<dbReference type="SUPFAM" id="SSF51905">
    <property type="entry name" value="FAD/NAD(P)-binding domain"/>
    <property type="match status" value="1"/>
</dbReference>
<dbReference type="InterPro" id="IPR002938">
    <property type="entry name" value="FAD-bd"/>
</dbReference>
<proteinExistence type="predicted"/>
<keyword evidence="1" id="KW-0285">Flavoprotein</keyword>
<gene>
    <name evidence="4" type="ORF">J5Y10_22795</name>
</gene>
<dbReference type="PRINTS" id="PR00420">
    <property type="entry name" value="RNGMNOXGNASE"/>
</dbReference>
<evidence type="ECO:0000256" key="1">
    <source>
        <dbReference type="ARBA" id="ARBA00022630"/>
    </source>
</evidence>
<dbReference type="Pfam" id="PF01494">
    <property type="entry name" value="FAD_binding_3"/>
    <property type="match status" value="1"/>
</dbReference>
<dbReference type="SUPFAM" id="SSF54373">
    <property type="entry name" value="FAD-linked reductases, C-terminal domain"/>
    <property type="match status" value="1"/>
</dbReference>
<sequence length="397" mass="43986">MRTQVGIIGAGPAGLFLSHLLKAQGIESVILEARSRPYVEGRVRAGVLEPGTIETLERLGLDARMRREGLVDEGLDMRFRGRTIHLDLPGLTGRSVMIYGQQEVVKDLIAARVEAGDPLVFEAAVTRIEGIETDRPRIHYTEGGPEGGTDKVLECDFVAGCDGYHGAGRAAMPADVLQVFEQAYDFAWLGVLARARPMADMTYTNSDRGFALCSRRSMQVSRLYLQVPADTDPSSWSDDRFWDELHARMFDEGRTEIEEGEIFQRDLAKLRAFVAAPMQHGRLFLAGDAVHIVPPAGAKGLNMAVADVRVLSRALTGFYRSGSHAELDAYSTVCVERAWRVVRFSSTLTGLLHRFDHHTPMQRNLQLAELEYIAGSHHAQASIAEQYVLLNHLPDYP</sequence>
<dbReference type="InterPro" id="IPR050641">
    <property type="entry name" value="RIFMO-like"/>
</dbReference>
<dbReference type="Gene3D" id="3.50.50.60">
    <property type="entry name" value="FAD/NAD(P)-binding domain"/>
    <property type="match status" value="1"/>
</dbReference>
<dbReference type="InterPro" id="IPR036188">
    <property type="entry name" value="FAD/NAD-bd_sf"/>
</dbReference>
<evidence type="ECO:0000256" key="2">
    <source>
        <dbReference type="ARBA" id="ARBA00022827"/>
    </source>
</evidence>
<organism evidence="4 5">
    <name type="scientific">Roseomonas indoligenes</name>
    <dbReference type="NCBI Taxonomy" id="2820811"/>
    <lineage>
        <taxon>Bacteria</taxon>
        <taxon>Pseudomonadati</taxon>
        <taxon>Pseudomonadota</taxon>
        <taxon>Alphaproteobacteria</taxon>
        <taxon>Acetobacterales</taxon>
        <taxon>Roseomonadaceae</taxon>
        <taxon>Roseomonas</taxon>
    </lineage>
</organism>
<dbReference type="PANTHER" id="PTHR43004:SF3">
    <property type="entry name" value="P-HYDROXYBENZOATE HYDROXYLASE"/>
    <property type="match status" value="1"/>
</dbReference>
<protein>
    <submittedName>
        <fullName evidence="4">4-hydroxybenzoate 3-monooxygenase</fullName>
    </submittedName>
</protein>
<feature type="domain" description="FAD-binding" evidence="3">
    <location>
        <begin position="2"/>
        <end position="345"/>
    </location>
</feature>
<dbReference type="GO" id="GO:0016709">
    <property type="term" value="F:oxidoreductase activity, acting on paired donors, with incorporation or reduction of molecular oxygen, NAD(P)H as one donor, and incorporation of one atom of oxygen"/>
    <property type="evidence" value="ECO:0007669"/>
    <property type="project" value="UniProtKB-ARBA"/>
</dbReference>
<dbReference type="EMBL" id="JAGIZA010000019">
    <property type="protein sequence ID" value="MBP0495630.1"/>
    <property type="molecule type" value="Genomic_DNA"/>
</dbReference>
<reference evidence="4" key="1">
    <citation type="submission" date="2021-03" db="EMBL/GenBank/DDBJ databases">
        <authorList>
            <person name="So Y."/>
        </authorList>
    </citation>
    <scope>NUCLEOTIDE SEQUENCE</scope>
    <source>
        <strain evidence="4">SG15</strain>
    </source>
</reference>
<accession>A0A940N2M5</accession>
<evidence type="ECO:0000259" key="3">
    <source>
        <dbReference type="Pfam" id="PF01494"/>
    </source>
</evidence>